<proteinExistence type="predicted"/>
<dbReference type="PANTHER" id="PTHR39555">
    <property type="entry name" value="FIMBRIAL ASSEMBLY PROTEIN PILO-LIKE PROTEIN-RELATED"/>
    <property type="match status" value="1"/>
</dbReference>
<reference evidence="3 4" key="1">
    <citation type="submission" date="2022-09" db="EMBL/GenBank/DDBJ databases">
        <authorList>
            <person name="Kop L."/>
        </authorList>
    </citation>
    <scope>NUCLEOTIDE SEQUENCE [LARGE SCALE GENOMIC DNA]</scope>
    <source>
        <strain evidence="3 4">347</strain>
    </source>
</reference>
<dbReference type="InterPro" id="IPR007445">
    <property type="entry name" value="PilO"/>
</dbReference>
<dbReference type="Pfam" id="PF04350">
    <property type="entry name" value="PilO"/>
    <property type="match status" value="1"/>
</dbReference>
<evidence type="ECO:0000256" key="1">
    <source>
        <dbReference type="SAM" id="Coils"/>
    </source>
</evidence>
<dbReference type="Gene3D" id="3.30.70.60">
    <property type="match status" value="1"/>
</dbReference>
<evidence type="ECO:0000313" key="4">
    <source>
        <dbReference type="Proteomes" id="UP001157733"/>
    </source>
</evidence>
<dbReference type="EMBL" id="OX336137">
    <property type="protein sequence ID" value="CAI2719544.1"/>
    <property type="molecule type" value="Genomic_DNA"/>
</dbReference>
<keyword evidence="1" id="KW-0175">Coiled coil</keyword>
<gene>
    <name evidence="3" type="ORF">NSPWAT_2688</name>
</gene>
<keyword evidence="2" id="KW-0472">Membrane</keyword>
<keyword evidence="2" id="KW-0812">Transmembrane</keyword>
<name>A0ABM9HGR4_9BACT</name>
<feature type="coiled-coil region" evidence="1">
    <location>
        <begin position="41"/>
        <end position="68"/>
    </location>
</feature>
<protein>
    <submittedName>
        <fullName evidence="3">Pilus assembly protein, PilO</fullName>
    </submittedName>
</protein>
<sequence length="212" mass="24235">MDKILDKIPYDKLARFQKPHAIMVGAALCLGVFIAYYIMIYGAYQEEYQQLETKMGKTEDKLALYQQEVSQKELITKQVATLSGTLVEKKRQLPLVAQLPTLLNKISDVGRFLDVNIVSFGLEEAAEKRFYKEIPITLTITGDYYRTAGFFDTLQSLLRMVNISKLRMSREQTQIVTRGDMGEAQRENVLLLRTDIQAKTFAYIEGSEKEGE</sequence>
<keyword evidence="4" id="KW-1185">Reference proteome</keyword>
<dbReference type="PANTHER" id="PTHR39555:SF1">
    <property type="entry name" value="TYPE IV PILUS INNER MEMBRANE COMPONENT PILO"/>
    <property type="match status" value="1"/>
</dbReference>
<dbReference type="RefSeq" id="WP_282012371.1">
    <property type="nucleotide sequence ID" value="NZ_OX336137.1"/>
</dbReference>
<evidence type="ECO:0000313" key="3">
    <source>
        <dbReference type="EMBL" id="CAI2719544.1"/>
    </source>
</evidence>
<feature type="transmembrane region" description="Helical" evidence="2">
    <location>
        <begin position="21"/>
        <end position="44"/>
    </location>
</feature>
<keyword evidence="2" id="KW-1133">Transmembrane helix</keyword>
<dbReference type="Proteomes" id="UP001157733">
    <property type="component" value="Chromosome"/>
</dbReference>
<organism evidence="3 4">
    <name type="scientific">Nitrospina watsonii</name>
    <dbReference type="NCBI Taxonomy" id="1323948"/>
    <lineage>
        <taxon>Bacteria</taxon>
        <taxon>Pseudomonadati</taxon>
        <taxon>Nitrospinota/Tectimicrobiota group</taxon>
        <taxon>Nitrospinota</taxon>
        <taxon>Nitrospinia</taxon>
        <taxon>Nitrospinales</taxon>
        <taxon>Nitrospinaceae</taxon>
        <taxon>Nitrospina</taxon>
    </lineage>
</organism>
<accession>A0ABM9HGR4</accession>
<evidence type="ECO:0000256" key="2">
    <source>
        <dbReference type="SAM" id="Phobius"/>
    </source>
</evidence>
<dbReference type="InterPro" id="IPR014717">
    <property type="entry name" value="Transl_elong_EF1B/ribsomal_bS6"/>
</dbReference>